<dbReference type="InterPro" id="IPR011990">
    <property type="entry name" value="TPR-like_helical_dom_sf"/>
</dbReference>
<feature type="compositionally biased region" description="Polar residues" evidence="1">
    <location>
        <begin position="1"/>
        <end position="29"/>
    </location>
</feature>
<feature type="domain" description="Clr5" evidence="2">
    <location>
        <begin position="31"/>
        <end position="81"/>
    </location>
</feature>
<reference evidence="3 4" key="1">
    <citation type="submission" date="2013-03" db="EMBL/GenBank/DDBJ databases">
        <title>The Genome Sequence of Phialophora europaea CBS 101466.</title>
        <authorList>
            <consortium name="The Broad Institute Genomics Platform"/>
            <person name="Cuomo C."/>
            <person name="de Hoog S."/>
            <person name="Gorbushina A."/>
            <person name="Walker B."/>
            <person name="Young S.K."/>
            <person name="Zeng Q."/>
            <person name="Gargeya S."/>
            <person name="Fitzgerald M."/>
            <person name="Haas B."/>
            <person name="Abouelleil A."/>
            <person name="Allen A.W."/>
            <person name="Alvarado L."/>
            <person name="Arachchi H.M."/>
            <person name="Berlin A.M."/>
            <person name="Chapman S.B."/>
            <person name="Gainer-Dewar J."/>
            <person name="Goldberg J."/>
            <person name="Griggs A."/>
            <person name="Gujja S."/>
            <person name="Hansen M."/>
            <person name="Howarth C."/>
            <person name="Imamovic A."/>
            <person name="Ireland A."/>
            <person name="Larimer J."/>
            <person name="McCowan C."/>
            <person name="Murphy C."/>
            <person name="Pearson M."/>
            <person name="Poon T.W."/>
            <person name="Priest M."/>
            <person name="Roberts A."/>
            <person name="Saif S."/>
            <person name="Shea T."/>
            <person name="Sisk P."/>
            <person name="Sykes S."/>
            <person name="Wortman J."/>
            <person name="Nusbaum C."/>
            <person name="Birren B."/>
        </authorList>
    </citation>
    <scope>NUCLEOTIDE SEQUENCE [LARGE SCALE GENOMIC DNA]</scope>
    <source>
        <strain evidence="3 4">CBS 101466</strain>
    </source>
</reference>
<feature type="compositionally biased region" description="Polar residues" evidence="1">
    <location>
        <begin position="264"/>
        <end position="281"/>
    </location>
</feature>
<name>W2SE55_CYPE1</name>
<accession>W2SE55</accession>
<dbReference type="Pfam" id="PF14420">
    <property type="entry name" value="Clr5"/>
    <property type="match status" value="1"/>
</dbReference>
<dbReference type="Gene3D" id="1.25.40.10">
    <property type="entry name" value="Tetratricopeptide repeat domain"/>
    <property type="match status" value="1"/>
</dbReference>
<organism evidence="3 4">
    <name type="scientific">Cyphellophora europaea (strain CBS 101466)</name>
    <name type="common">Phialophora europaea</name>
    <dbReference type="NCBI Taxonomy" id="1220924"/>
    <lineage>
        <taxon>Eukaryota</taxon>
        <taxon>Fungi</taxon>
        <taxon>Dikarya</taxon>
        <taxon>Ascomycota</taxon>
        <taxon>Pezizomycotina</taxon>
        <taxon>Eurotiomycetes</taxon>
        <taxon>Chaetothyriomycetidae</taxon>
        <taxon>Chaetothyriales</taxon>
        <taxon>Cyphellophoraceae</taxon>
        <taxon>Cyphellophora</taxon>
    </lineage>
</organism>
<keyword evidence="4" id="KW-1185">Reference proteome</keyword>
<sequence>MATSPSYNQDTAALFPSTQGEVSRSTEGPSASEWEARKEDIRRLYEKKPLKDVKAHLEKHYGFRATERMFKSRLHQWKFTKNSSDKEYQICAVLHKTRKDKGKFDSAFVINGNPRSLRDLRKYIKGRKMTEDEFLDAALESVNISKLDDKVRAVTPEPEPESEEVGEPQDSDDSDAPTQPSRYAKLTPSSSNASSSPHQSSALHRDALAASRQIATSGASSSFNHGKRRSSQTSHRHYSSASSVSNLAGHGIAQIPSAPAFTPDTYSTSPTSVTRHQTGRLSQRSSPRRSFDRSDIDSLAYSTLYSASLPQTYGTDNLDAWAAMMNVDGSDTSSLSDYDVVCPKCHRLTSDHFTSLCNLGTPDSGVYSPSSQSNADMTRDIFNPSPDLPAAANHFAIPAPTKQHDHSWKWVSHCFSACIYYSRSRYTTTSDNNLTQHTPVATSAPNDFAFARWDLERASHEFHAMLSKGDPNVLIALNQTVMVLSMHNWGNITPTILSSATKGTEQALGSSHPINILIRFIIRMSSGNTMYANDQITSPTLKGVWQAFVHGWTSEDGQRIIHAEGEAGRRAIPAMYCFASLLCAEAVNEHNPAKRAVMLAECEYTLKNCYQLACATFQKKHLQTVQVMVKLQLCLERQERIPEAIEWTERAVRDGEETLGKWHPRQLETKRILAELYRRDARHGQAVEDIYWDVLEGRIRMLGKKHESTMAIKQTLEQFLKDRGRWETDGGSSKTSSAAKDRMNDLWEWTHLDREDGGDGAPGDHVQEGY</sequence>
<dbReference type="PANTHER" id="PTHR38788:SF3">
    <property type="entry name" value="CLR5 DOMAIN-CONTAINING PROTEIN"/>
    <property type="match status" value="1"/>
</dbReference>
<dbReference type="eggNOG" id="ENOG502RZNG">
    <property type="taxonomic scope" value="Eukaryota"/>
</dbReference>
<feature type="compositionally biased region" description="Polar residues" evidence="1">
    <location>
        <begin position="213"/>
        <end position="224"/>
    </location>
</feature>
<gene>
    <name evidence="3" type="ORF">HMPREF1541_01157</name>
</gene>
<dbReference type="EMBL" id="KB822711">
    <property type="protein sequence ID" value="ETN46967.1"/>
    <property type="molecule type" value="Genomic_DNA"/>
</dbReference>
<evidence type="ECO:0000313" key="3">
    <source>
        <dbReference type="EMBL" id="ETN46967.1"/>
    </source>
</evidence>
<dbReference type="OrthoDB" id="1658288at2759"/>
<feature type="compositionally biased region" description="Acidic residues" evidence="1">
    <location>
        <begin position="158"/>
        <end position="175"/>
    </location>
</feature>
<protein>
    <recommendedName>
        <fullName evidence="2">Clr5 domain-containing protein</fullName>
    </recommendedName>
</protein>
<feature type="compositionally biased region" description="Low complexity" evidence="1">
    <location>
        <begin position="189"/>
        <end position="201"/>
    </location>
</feature>
<evidence type="ECO:0000259" key="2">
    <source>
        <dbReference type="Pfam" id="PF14420"/>
    </source>
</evidence>
<dbReference type="InterPro" id="IPR025676">
    <property type="entry name" value="Clr5_dom"/>
</dbReference>
<dbReference type="RefSeq" id="XP_008711679.1">
    <property type="nucleotide sequence ID" value="XM_008713457.1"/>
</dbReference>
<evidence type="ECO:0000256" key="1">
    <source>
        <dbReference type="SAM" id="MobiDB-lite"/>
    </source>
</evidence>
<dbReference type="STRING" id="1220924.W2SE55"/>
<dbReference type="Proteomes" id="UP000030752">
    <property type="component" value="Unassembled WGS sequence"/>
</dbReference>
<feature type="region of interest" description="Disordered" evidence="1">
    <location>
        <begin position="150"/>
        <end position="292"/>
    </location>
</feature>
<dbReference type="PANTHER" id="PTHR38788">
    <property type="entry name" value="CLR5 DOMAIN-CONTAINING PROTEIN"/>
    <property type="match status" value="1"/>
</dbReference>
<proteinExistence type="predicted"/>
<dbReference type="AlphaFoldDB" id="W2SE55"/>
<feature type="region of interest" description="Disordered" evidence="1">
    <location>
        <begin position="751"/>
        <end position="770"/>
    </location>
</feature>
<evidence type="ECO:0000313" key="4">
    <source>
        <dbReference type="Proteomes" id="UP000030752"/>
    </source>
</evidence>
<dbReference type="GeneID" id="19968496"/>
<dbReference type="InParanoid" id="W2SE55"/>
<feature type="compositionally biased region" description="Basic residues" evidence="1">
    <location>
        <begin position="225"/>
        <end position="238"/>
    </location>
</feature>
<feature type="region of interest" description="Disordered" evidence="1">
    <location>
        <begin position="1"/>
        <end position="35"/>
    </location>
</feature>
<dbReference type="VEuPathDB" id="FungiDB:HMPREF1541_01157"/>
<dbReference type="HOGENOM" id="CLU_370056_0_0_1"/>